<comment type="caution">
    <text evidence="7">The sequence shown here is derived from an EMBL/GenBank/DDBJ whole genome shotgun (WGS) entry which is preliminary data.</text>
</comment>
<dbReference type="SUPFAM" id="SSF53822">
    <property type="entry name" value="Periplasmic binding protein-like I"/>
    <property type="match status" value="1"/>
</dbReference>
<dbReference type="Proteomes" id="UP000321379">
    <property type="component" value="Unassembled WGS sequence"/>
</dbReference>
<keyword evidence="3 5" id="KW-0732">Signal</keyword>
<evidence type="ECO:0000256" key="5">
    <source>
        <dbReference type="SAM" id="SignalP"/>
    </source>
</evidence>
<evidence type="ECO:0000256" key="2">
    <source>
        <dbReference type="ARBA" id="ARBA00022448"/>
    </source>
</evidence>
<accession>A0A5C8URZ7</accession>
<sequence>MMQLHIDGLRPRRARLFASVAALAAGAVLLAGCAASPSTSSSSGPLKIGISLSLTGDFSDSGKAAQRGYDLWASVVNKSGGVLGRQVKLSIVDDASSPDQVVTNYTNLITQSKVDLVFGPFSSLLTVPASRVASRYHYSFIEPAGGGPSVFDQKLTNLFFVQPAPTTKGGDVFADYILSLPANKRPKTAGYAKLDDPFSAPIAASIQKRFEAAGIKTVYDQTYPAETADMTPIMSGMSAANPDVVVGGSQEADAFAQIQAVIQLKFNPKWLFESNGANSPGDFPAAVGANTEGVFSSADWYADSTVAGSAKFISDYIAKYGGDAQKIDPTSAEAFSAGLLVEQVAKKTGKVDNATIIKTLHSGSWPTLVGNLSWDQYGAPKGSYQLVQWIDGKLTTVFPAATARHTPVAPKPHWAG</sequence>
<dbReference type="EMBL" id="VRMG01000007">
    <property type="protein sequence ID" value="TXN30356.1"/>
    <property type="molecule type" value="Genomic_DNA"/>
</dbReference>
<dbReference type="InterPro" id="IPR000709">
    <property type="entry name" value="Leu_Ile_Val-bd"/>
</dbReference>
<comment type="similarity">
    <text evidence="1">Belongs to the leucine-binding protein family.</text>
</comment>
<dbReference type="Pfam" id="PF13458">
    <property type="entry name" value="Peripla_BP_6"/>
    <property type="match status" value="1"/>
</dbReference>
<evidence type="ECO:0000313" key="7">
    <source>
        <dbReference type="EMBL" id="TXN30356.1"/>
    </source>
</evidence>
<dbReference type="PANTHER" id="PTHR30483:SF37">
    <property type="entry name" value="ABC TRANSPORTER SUBSTRATE-BINDING PROTEIN"/>
    <property type="match status" value="1"/>
</dbReference>
<dbReference type="AlphaFoldDB" id="A0A5C8URZ7"/>
<feature type="signal peptide" evidence="5">
    <location>
        <begin position="1"/>
        <end position="24"/>
    </location>
</feature>
<name>A0A5C8URZ7_9MICO</name>
<evidence type="ECO:0000256" key="3">
    <source>
        <dbReference type="ARBA" id="ARBA00022729"/>
    </source>
</evidence>
<evidence type="ECO:0000313" key="8">
    <source>
        <dbReference type="Proteomes" id="UP000321379"/>
    </source>
</evidence>
<feature type="chain" id="PRO_5039606813" evidence="5">
    <location>
        <begin position="25"/>
        <end position="416"/>
    </location>
</feature>
<evidence type="ECO:0000256" key="1">
    <source>
        <dbReference type="ARBA" id="ARBA00010062"/>
    </source>
</evidence>
<keyword evidence="8" id="KW-1185">Reference proteome</keyword>
<reference evidence="7 8" key="1">
    <citation type="submission" date="2019-08" db="EMBL/GenBank/DDBJ databases">
        <title>Bacterial whole genome sequence for Glaciihabitans sp. CHu50b-6-2.</title>
        <authorList>
            <person name="Jin L."/>
        </authorList>
    </citation>
    <scope>NUCLEOTIDE SEQUENCE [LARGE SCALE GENOMIC DNA]</scope>
    <source>
        <strain evidence="7 8">CHu50b-6-2</strain>
    </source>
</reference>
<dbReference type="InterPro" id="IPR051010">
    <property type="entry name" value="BCAA_transport"/>
</dbReference>
<gene>
    <name evidence="7" type="ORF">FVP33_10115</name>
</gene>
<dbReference type="GO" id="GO:0006865">
    <property type="term" value="P:amino acid transport"/>
    <property type="evidence" value="ECO:0007669"/>
    <property type="project" value="UniProtKB-KW"/>
</dbReference>
<keyword evidence="2" id="KW-0813">Transport</keyword>
<dbReference type="Gene3D" id="3.40.50.2300">
    <property type="match status" value="2"/>
</dbReference>
<dbReference type="InterPro" id="IPR028082">
    <property type="entry name" value="Peripla_BP_I"/>
</dbReference>
<evidence type="ECO:0000256" key="4">
    <source>
        <dbReference type="ARBA" id="ARBA00022970"/>
    </source>
</evidence>
<feature type="domain" description="Leucine-binding protein" evidence="6">
    <location>
        <begin position="45"/>
        <end position="392"/>
    </location>
</feature>
<dbReference type="InterPro" id="IPR028081">
    <property type="entry name" value="Leu-bd"/>
</dbReference>
<keyword evidence="4" id="KW-0029">Amino-acid transport</keyword>
<dbReference type="PANTHER" id="PTHR30483">
    <property type="entry name" value="LEUCINE-SPECIFIC-BINDING PROTEIN"/>
    <property type="match status" value="1"/>
</dbReference>
<protein>
    <submittedName>
        <fullName evidence="7">ABC transporter substrate-binding protein</fullName>
    </submittedName>
</protein>
<dbReference type="CDD" id="cd06338">
    <property type="entry name" value="PBP1_ABC_ligand_binding-like"/>
    <property type="match status" value="1"/>
</dbReference>
<evidence type="ECO:0000259" key="6">
    <source>
        <dbReference type="Pfam" id="PF13458"/>
    </source>
</evidence>
<dbReference type="PRINTS" id="PR00337">
    <property type="entry name" value="LEUILEVALBP"/>
</dbReference>
<organism evidence="7 8">
    <name type="scientific">Lacisediminihabitans profunda</name>
    <dbReference type="NCBI Taxonomy" id="2594790"/>
    <lineage>
        <taxon>Bacteria</taxon>
        <taxon>Bacillati</taxon>
        <taxon>Actinomycetota</taxon>
        <taxon>Actinomycetes</taxon>
        <taxon>Micrococcales</taxon>
        <taxon>Microbacteriaceae</taxon>
        <taxon>Lacisediminihabitans</taxon>
    </lineage>
</organism>
<proteinExistence type="inferred from homology"/>